<dbReference type="InterPro" id="IPR005297">
    <property type="entry name" value="Lipoprotein_repeat"/>
</dbReference>
<dbReference type="EMBL" id="JBHSIV010000054">
    <property type="protein sequence ID" value="MFC5066003.1"/>
    <property type="molecule type" value="Genomic_DNA"/>
</dbReference>
<evidence type="ECO:0000256" key="2">
    <source>
        <dbReference type="SAM" id="Phobius"/>
    </source>
</evidence>
<feature type="region of interest" description="Disordered" evidence="1">
    <location>
        <begin position="308"/>
        <end position="350"/>
    </location>
</feature>
<keyword evidence="2" id="KW-0812">Transmembrane</keyword>
<sequence>MRPQQHDPRPEFGMPAPRDAGRYDDAPSGPQSVAGPYTGPTPYTGPNPYAANPVSGPQPVSAPVGALAGRYGTGAYPVAPYAAAPYSGPHQAVPRPATGSWGMQDQPLTAREARDRAEPTVRRHLADEVAPTHYEAAPRGYEDPRDVHPSGPLPTGSGHRRGGGRGGRKVLLALVAAGAVAVGAGGYVALAQWGSSSDPVATTAGANVAPAAATSMTGANLGSKQTPLGIVATSDGYTLYSFTKDSNKPAASTCNGSCAEQWPPVLAADGDPWLKGVDASKVGTVERTDGTKQLTLNGWPLYRYAKDTAPGQADGNGVGGTWRAVGPDGKPVAPAAAAEAPAAPAAPAAG</sequence>
<reference evidence="4" key="1">
    <citation type="journal article" date="2019" name="Int. J. Syst. Evol. Microbiol.">
        <title>The Global Catalogue of Microorganisms (GCM) 10K type strain sequencing project: providing services to taxonomists for standard genome sequencing and annotation.</title>
        <authorList>
            <consortium name="The Broad Institute Genomics Platform"/>
            <consortium name="The Broad Institute Genome Sequencing Center for Infectious Disease"/>
            <person name="Wu L."/>
            <person name="Ma J."/>
        </authorList>
    </citation>
    <scope>NUCLEOTIDE SEQUENCE [LARGE SCALE GENOMIC DNA]</scope>
    <source>
        <strain evidence="4">CGMCC 4.7093</strain>
    </source>
</reference>
<keyword evidence="2" id="KW-1133">Transmembrane helix</keyword>
<dbReference type="PANTHER" id="PTHR39335:SF1">
    <property type="entry name" value="BLL4220 PROTEIN"/>
    <property type="match status" value="1"/>
</dbReference>
<dbReference type="PANTHER" id="PTHR39335">
    <property type="entry name" value="BLL4220 PROTEIN"/>
    <property type="match status" value="1"/>
</dbReference>
<accession>A0ABV9YX04</accession>
<feature type="transmembrane region" description="Helical" evidence="2">
    <location>
        <begin position="170"/>
        <end position="190"/>
    </location>
</feature>
<feature type="compositionally biased region" description="Low complexity" evidence="1">
    <location>
        <begin position="333"/>
        <end position="350"/>
    </location>
</feature>
<feature type="region of interest" description="Disordered" evidence="1">
    <location>
        <begin position="130"/>
        <end position="165"/>
    </location>
</feature>
<evidence type="ECO:0000313" key="3">
    <source>
        <dbReference type="EMBL" id="MFC5066003.1"/>
    </source>
</evidence>
<evidence type="ECO:0000256" key="1">
    <source>
        <dbReference type="SAM" id="MobiDB-lite"/>
    </source>
</evidence>
<name>A0ABV9YX04_9PSEU</name>
<protein>
    <recommendedName>
        <fullName evidence="5">Lipoprotein</fullName>
    </recommendedName>
</protein>
<organism evidence="3 4">
    <name type="scientific">Actinomycetospora atypica</name>
    <dbReference type="NCBI Taxonomy" id="1290095"/>
    <lineage>
        <taxon>Bacteria</taxon>
        <taxon>Bacillati</taxon>
        <taxon>Actinomycetota</taxon>
        <taxon>Actinomycetes</taxon>
        <taxon>Pseudonocardiales</taxon>
        <taxon>Pseudonocardiaceae</taxon>
        <taxon>Actinomycetospora</taxon>
    </lineage>
</organism>
<feature type="non-terminal residue" evidence="3">
    <location>
        <position position="350"/>
    </location>
</feature>
<evidence type="ECO:0000313" key="4">
    <source>
        <dbReference type="Proteomes" id="UP001595947"/>
    </source>
</evidence>
<dbReference type="Proteomes" id="UP001595947">
    <property type="component" value="Unassembled WGS sequence"/>
</dbReference>
<feature type="compositionally biased region" description="Basic and acidic residues" evidence="1">
    <location>
        <begin position="1"/>
        <end position="10"/>
    </location>
</feature>
<keyword evidence="2" id="KW-0472">Membrane</keyword>
<keyword evidence="4" id="KW-1185">Reference proteome</keyword>
<feature type="region of interest" description="Disordered" evidence="1">
    <location>
        <begin position="1"/>
        <end position="68"/>
    </location>
</feature>
<comment type="caution">
    <text evidence="3">The sequence shown here is derived from an EMBL/GenBank/DDBJ whole genome shotgun (WGS) entry which is preliminary data.</text>
</comment>
<feature type="compositionally biased region" description="Low complexity" evidence="1">
    <location>
        <begin position="34"/>
        <end position="51"/>
    </location>
</feature>
<gene>
    <name evidence="3" type="ORF">ACFPBZ_27575</name>
</gene>
<evidence type="ECO:0008006" key="5">
    <source>
        <dbReference type="Google" id="ProtNLM"/>
    </source>
</evidence>
<dbReference type="RefSeq" id="WP_378039320.1">
    <property type="nucleotide sequence ID" value="NZ_JBHSIV010000054.1"/>
</dbReference>
<dbReference type="Pfam" id="PF03640">
    <property type="entry name" value="Lipoprotein_15"/>
    <property type="match status" value="2"/>
</dbReference>
<proteinExistence type="predicted"/>